<comment type="subcellular location">
    <subcellularLocation>
        <location evidence="1">Membrane</location>
        <topology evidence="1">Peripheral membrane protein</topology>
    </subcellularLocation>
</comment>
<dbReference type="Proteomes" id="UP000604046">
    <property type="component" value="Unassembled WGS sequence"/>
</dbReference>
<evidence type="ECO:0000256" key="4">
    <source>
        <dbReference type="ARBA" id="ARBA00022912"/>
    </source>
</evidence>
<feature type="domain" description="PPM-type phosphatase" evidence="6">
    <location>
        <begin position="1"/>
        <end position="226"/>
    </location>
</feature>
<dbReference type="PROSITE" id="PS51746">
    <property type="entry name" value="PPM_2"/>
    <property type="match status" value="1"/>
</dbReference>
<evidence type="ECO:0000256" key="2">
    <source>
        <dbReference type="ARBA" id="ARBA00022723"/>
    </source>
</evidence>
<evidence type="ECO:0000256" key="3">
    <source>
        <dbReference type="ARBA" id="ARBA00022801"/>
    </source>
</evidence>
<dbReference type="PROSITE" id="PS01032">
    <property type="entry name" value="PPM_1"/>
    <property type="match status" value="1"/>
</dbReference>
<comment type="similarity">
    <text evidence="5">Belongs to the PP2C family.</text>
</comment>
<dbReference type="EMBL" id="CAJNDS010002188">
    <property type="protein sequence ID" value="CAE7364609.1"/>
    <property type="molecule type" value="Genomic_DNA"/>
</dbReference>
<dbReference type="PANTHER" id="PTHR47992">
    <property type="entry name" value="PROTEIN PHOSPHATASE"/>
    <property type="match status" value="1"/>
</dbReference>
<keyword evidence="2" id="KW-0479">Metal-binding</keyword>
<reference evidence="7" key="1">
    <citation type="submission" date="2021-02" db="EMBL/GenBank/DDBJ databases">
        <authorList>
            <person name="Dougan E. K."/>
            <person name="Rhodes N."/>
            <person name="Thang M."/>
            <person name="Chan C."/>
        </authorList>
    </citation>
    <scope>NUCLEOTIDE SEQUENCE</scope>
</reference>
<dbReference type="InterPro" id="IPR036457">
    <property type="entry name" value="PPM-type-like_dom_sf"/>
</dbReference>
<evidence type="ECO:0000313" key="8">
    <source>
        <dbReference type="Proteomes" id="UP000604046"/>
    </source>
</evidence>
<evidence type="ECO:0000256" key="1">
    <source>
        <dbReference type="ARBA" id="ARBA00004170"/>
    </source>
</evidence>
<dbReference type="SUPFAM" id="SSF81606">
    <property type="entry name" value="PP2C-like"/>
    <property type="match status" value="1"/>
</dbReference>
<evidence type="ECO:0000313" key="7">
    <source>
        <dbReference type="EMBL" id="CAE7364609.1"/>
    </source>
</evidence>
<evidence type="ECO:0000256" key="5">
    <source>
        <dbReference type="RuleBase" id="RU003465"/>
    </source>
</evidence>
<keyword evidence="4 5" id="KW-0904">Protein phosphatase</keyword>
<dbReference type="GO" id="GO:0046872">
    <property type="term" value="F:metal ion binding"/>
    <property type="evidence" value="ECO:0007669"/>
    <property type="project" value="UniProtKB-KW"/>
</dbReference>
<dbReference type="InterPro" id="IPR001932">
    <property type="entry name" value="PPM-type_phosphatase-like_dom"/>
</dbReference>
<sequence>MLFQGRKGLKPESPNQDSWFCLKVEQCFSLYAVFDGHGSKGHKVSQFVKDNLPKLILMVPRSVADFGGDLVQLRGTSSPVGDWVAMVPSSPSSRWQDERFGKDSADLPDMLKENFQRTQDLIIASDKIGKLSAALSGTTATLVVHDHESKQITVAHVADSSSVLGRRKGPDDFEAEQLTRDHKPNLKDEKARIEKAGGMVVFDGYANHRIYARNARHPGCQPRATS</sequence>
<evidence type="ECO:0000259" key="6">
    <source>
        <dbReference type="PROSITE" id="PS51746"/>
    </source>
</evidence>
<dbReference type="OrthoDB" id="10264738at2759"/>
<dbReference type="AlphaFoldDB" id="A0A812PVX8"/>
<organism evidence="7 8">
    <name type="scientific">Symbiodinium natans</name>
    <dbReference type="NCBI Taxonomy" id="878477"/>
    <lineage>
        <taxon>Eukaryota</taxon>
        <taxon>Sar</taxon>
        <taxon>Alveolata</taxon>
        <taxon>Dinophyceae</taxon>
        <taxon>Suessiales</taxon>
        <taxon>Symbiodiniaceae</taxon>
        <taxon>Symbiodinium</taxon>
    </lineage>
</organism>
<name>A0A812PVX8_9DINO</name>
<dbReference type="GO" id="GO:0004722">
    <property type="term" value="F:protein serine/threonine phosphatase activity"/>
    <property type="evidence" value="ECO:0007669"/>
    <property type="project" value="InterPro"/>
</dbReference>
<dbReference type="Gene3D" id="3.60.40.10">
    <property type="entry name" value="PPM-type phosphatase domain"/>
    <property type="match status" value="1"/>
</dbReference>
<protein>
    <recommendedName>
        <fullName evidence="6">PPM-type phosphatase domain-containing protein</fullName>
    </recommendedName>
</protein>
<dbReference type="Pfam" id="PF00481">
    <property type="entry name" value="PP2C"/>
    <property type="match status" value="1"/>
</dbReference>
<dbReference type="SMART" id="SM00332">
    <property type="entry name" value="PP2Cc"/>
    <property type="match status" value="1"/>
</dbReference>
<dbReference type="InterPro" id="IPR015655">
    <property type="entry name" value="PP2C"/>
</dbReference>
<comment type="caution">
    <text evidence="7">The sequence shown here is derived from an EMBL/GenBank/DDBJ whole genome shotgun (WGS) entry which is preliminary data.</text>
</comment>
<keyword evidence="3 5" id="KW-0378">Hydrolase</keyword>
<accession>A0A812PVX8</accession>
<gene>
    <name evidence="7" type="ORF">SNAT2548_LOCUS19745</name>
</gene>
<proteinExistence type="inferred from homology"/>
<keyword evidence="8" id="KW-1185">Reference proteome</keyword>
<dbReference type="InterPro" id="IPR000222">
    <property type="entry name" value="PP2C_BS"/>
</dbReference>
<dbReference type="GO" id="GO:0016020">
    <property type="term" value="C:membrane"/>
    <property type="evidence" value="ECO:0007669"/>
    <property type="project" value="UniProtKB-SubCell"/>
</dbReference>
<dbReference type="CDD" id="cd00143">
    <property type="entry name" value="PP2Cc"/>
    <property type="match status" value="1"/>
</dbReference>